<dbReference type="VEuPathDB" id="VectorBase:AAQUA_006739"/>
<dbReference type="GO" id="GO:0005634">
    <property type="term" value="C:nucleus"/>
    <property type="evidence" value="ECO:0007669"/>
    <property type="project" value="TreeGrafter"/>
</dbReference>
<keyword evidence="4" id="KW-0547">Nucleotide-binding</keyword>
<feature type="compositionally biased region" description="Low complexity" evidence="7">
    <location>
        <begin position="121"/>
        <end position="132"/>
    </location>
</feature>
<feature type="region of interest" description="Disordered" evidence="7">
    <location>
        <begin position="1"/>
        <end position="60"/>
    </location>
</feature>
<dbReference type="SMART" id="SM00220">
    <property type="entry name" value="S_TKc"/>
    <property type="match status" value="1"/>
</dbReference>
<evidence type="ECO:0000256" key="6">
    <source>
        <dbReference type="ARBA" id="ARBA00022840"/>
    </source>
</evidence>
<feature type="region of interest" description="Disordered" evidence="7">
    <location>
        <begin position="109"/>
        <end position="135"/>
    </location>
</feature>
<feature type="compositionally biased region" description="Low complexity" evidence="7">
    <location>
        <begin position="398"/>
        <end position="407"/>
    </location>
</feature>
<protein>
    <recommendedName>
        <fullName evidence="1">non-specific serine/threonine protein kinase</fullName>
        <ecNumber evidence="1">2.7.11.1</ecNumber>
    </recommendedName>
</protein>
<evidence type="ECO:0000256" key="4">
    <source>
        <dbReference type="ARBA" id="ARBA00022741"/>
    </source>
</evidence>
<dbReference type="GO" id="GO:0044773">
    <property type="term" value="P:mitotic DNA damage checkpoint signaling"/>
    <property type="evidence" value="ECO:0007669"/>
    <property type="project" value="TreeGrafter"/>
</dbReference>
<reference evidence="9" key="1">
    <citation type="submission" date="2013-07" db="EMBL/GenBank/DDBJ databases">
        <title>Transcriptome sequencing and developmental regulation of gene expression in Anopheles aquasalis.</title>
        <authorList>
            <consortium name="Brazilian Malaria Network (MCT/CNPq/MS/SCTIE/DECIT/PRONEX 555648/2009-5) and Research Network on Bioactive Molecules from Arthropod Vectors (NAP-MOBIARVE"/>
            <consortium name="University of Sao Paulo)"/>
            <person name="Marinotti O."/>
            <person name="Ribeiro J.M.C."/>
            <person name="Costa-da-Silva A.L."/>
            <person name="Silva M.C.P."/>
            <person name="Lopes A.R."/>
            <person name="Barros M.S."/>
            <person name="Sa-Nunes A."/>
            <person name="Konjin B.B."/>
            <person name="Carvalho E."/>
            <person name="Suesdek L."/>
            <person name="Silva-Neto M.A.C."/>
            <person name="Capurro M.L."/>
        </authorList>
    </citation>
    <scope>NUCLEOTIDE SEQUENCE</scope>
    <source>
        <tissue evidence="9">Whole body</tissue>
    </source>
</reference>
<keyword evidence="3" id="KW-0808">Transferase</keyword>
<keyword evidence="5" id="KW-0418">Kinase</keyword>
<evidence type="ECO:0000256" key="2">
    <source>
        <dbReference type="ARBA" id="ARBA00022527"/>
    </source>
</evidence>
<sequence length="703" mass="75611">MDVTRQRQQQQWSSHQQQPPPHSPPETDNEEDDDEEEEEEEGEESPRLVVNMPPPPPAAVAVIECDDRQAAKAVSAAAAAPANDDAAAALVGSNSGSVAVADGVQRVQRQAVGDEQERSSSRGTAASGGSSTVQDQIPTIGDRYVIHGKIDRGTFSTVSLATRRDEAHLVREKRRMYAIKLITPTSHPARIERELRCMVQLGGQANVVGVVDAFRHRGSVALVMKYIPHEPFHQYYSQLTPAEVQRYMRNLLLPLERVHKYGVIHRDVKPSNFLHGRRNGDYMLVDFGLAQETSGGEFTLRGSPVAAPAVAPAAVAAAKTDKRKVSIDEPTPPPVPKAAGGREGAGGESSPVVQQAVKRHKPSGGSSTTENNSGTVGAAGTGATLVLRSSQQQQSAKPPLKLANSNAPAPPPLAREATGTGNNLKQQNRQPPSAVAPCGAPAAAAAAAVRVSGNGFRSCGCCGRPQVCNGCLVRREIYAPRAGTPGYRPPEVLLKFPDQTTAVDIWAVGVIFLSILSTCYPFFGNTDDLTALAQIVSVFGYERVSATARALDRNLLVDDRTKRKKALNLRKLCRHFRAVHRRRERGEVTQGELAALAEEIGPGLGTPVGEKDEANLCANCDMLLEECVCEQSSPFQPDAISAAADDVVHHEVREGGNKEPHEEESDEYGVAAYDLLEKLLEIDPSKRISAADALKHPYFQVQY</sequence>
<organism evidence="9">
    <name type="scientific">Anopheles aquasalis</name>
    <name type="common">Malaria mosquito</name>
    <dbReference type="NCBI Taxonomy" id="42839"/>
    <lineage>
        <taxon>Eukaryota</taxon>
        <taxon>Metazoa</taxon>
        <taxon>Ecdysozoa</taxon>
        <taxon>Arthropoda</taxon>
        <taxon>Hexapoda</taxon>
        <taxon>Insecta</taxon>
        <taxon>Pterygota</taxon>
        <taxon>Neoptera</taxon>
        <taxon>Endopterygota</taxon>
        <taxon>Diptera</taxon>
        <taxon>Nematocera</taxon>
        <taxon>Culicoidea</taxon>
        <taxon>Culicidae</taxon>
        <taxon>Anophelinae</taxon>
        <taxon>Anopheles</taxon>
    </lineage>
</organism>
<keyword evidence="2" id="KW-0723">Serine/threonine-protein kinase</keyword>
<feature type="region of interest" description="Disordered" evidence="7">
    <location>
        <begin position="319"/>
        <end position="437"/>
    </location>
</feature>
<feature type="compositionally biased region" description="Low complexity" evidence="7">
    <location>
        <begin position="363"/>
        <end position="387"/>
    </location>
</feature>
<name>T1E7V2_ANOAQ</name>
<feature type="compositionally biased region" description="Acidic residues" evidence="7">
    <location>
        <begin position="27"/>
        <end position="43"/>
    </location>
</feature>
<dbReference type="GO" id="GO:0004674">
    <property type="term" value="F:protein serine/threonine kinase activity"/>
    <property type="evidence" value="ECO:0007669"/>
    <property type="project" value="UniProtKB-KW"/>
</dbReference>
<dbReference type="EMBL" id="GAMD01003323">
    <property type="protein sequence ID" value="JAA98267.1"/>
    <property type="molecule type" value="mRNA"/>
</dbReference>
<evidence type="ECO:0000256" key="3">
    <source>
        <dbReference type="ARBA" id="ARBA00022679"/>
    </source>
</evidence>
<dbReference type="CDD" id="cd14019">
    <property type="entry name" value="STKc_Cdc7"/>
    <property type="match status" value="1"/>
</dbReference>
<evidence type="ECO:0000259" key="8">
    <source>
        <dbReference type="PROSITE" id="PS50011"/>
    </source>
</evidence>
<dbReference type="PANTHER" id="PTHR44167:SF23">
    <property type="entry name" value="CDC7 KINASE, ISOFORM A-RELATED"/>
    <property type="match status" value="1"/>
</dbReference>
<accession>T1E7V2</accession>
<dbReference type="InterPro" id="IPR011009">
    <property type="entry name" value="Kinase-like_dom_sf"/>
</dbReference>
<feature type="compositionally biased region" description="Polar residues" evidence="7">
    <location>
        <begin position="419"/>
        <end position="430"/>
    </location>
</feature>
<dbReference type="PROSITE" id="PS50011">
    <property type="entry name" value="PROTEIN_KINASE_DOM"/>
    <property type="match status" value="1"/>
</dbReference>
<dbReference type="Pfam" id="PF00069">
    <property type="entry name" value="Pkinase"/>
    <property type="match status" value="2"/>
</dbReference>
<dbReference type="GO" id="GO:0005524">
    <property type="term" value="F:ATP binding"/>
    <property type="evidence" value="ECO:0007669"/>
    <property type="project" value="UniProtKB-KW"/>
</dbReference>
<evidence type="ECO:0000256" key="5">
    <source>
        <dbReference type="ARBA" id="ARBA00022777"/>
    </source>
</evidence>
<dbReference type="InterPro" id="IPR000719">
    <property type="entry name" value="Prot_kinase_dom"/>
</dbReference>
<dbReference type="Gene3D" id="3.30.200.20">
    <property type="entry name" value="Phosphorylase Kinase, domain 1"/>
    <property type="match status" value="1"/>
</dbReference>
<evidence type="ECO:0000313" key="9">
    <source>
        <dbReference type="EMBL" id="JAA98267.1"/>
    </source>
</evidence>
<dbReference type="Gene3D" id="1.10.510.10">
    <property type="entry name" value="Transferase(Phosphotransferase) domain 1"/>
    <property type="match status" value="3"/>
</dbReference>
<feature type="compositionally biased region" description="Low complexity" evidence="7">
    <location>
        <begin position="1"/>
        <end position="17"/>
    </location>
</feature>
<evidence type="ECO:0000256" key="7">
    <source>
        <dbReference type="SAM" id="MobiDB-lite"/>
    </source>
</evidence>
<keyword evidence="6" id="KW-0067">ATP-binding</keyword>
<dbReference type="EC" id="2.7.11.1" evidence="1"/>
<dbReference type="AlphaFoldDB" id="T1E7V2"/>
<dbReference type="PANTHER" id="PTHR44167">
    <property type="entry name" value="OVARIAN-SPECIFIC SERINE/THREONINE-PROTEIN KINASE LOK-RELATED"/>
    <property type="match status" value="1"/>
</dbReference>
<evidence type="ECO:0000256" key="1">
    <source>
        <dbReference type="ARBA" id="ARBA00012513"/>
    </source>
</evidence>
<dbReference type="SUPFAM" id="SSF56112">
    <property type="entry name" value="Protein kinase-like (PK-like)"/>
    <property type="match status" value="1"/>
</dbReference>
<feature type="domain" description="Protein kinase" evidence="8">
    <location>
        <begin position="144"/>
        <end position="699"/>
    </location>
</feature>
<proteinExistence type="evidence at transcript level"/>